<dbReference type="EMBL" id="AP026867">
    <property type="protein sequence ID" value="BDS09772.1"/>
    <property type="molecule type" value="Genomic_DNA"/>
</dbReference>
<proteinExistence type="predicted"/>
<accession>A0A915YB05</accession>
<reference evidence="1" key="1">
    <citation type="submission" date="2022-09" db="EMBL/GenBank/DDBJ databases">
        <title>Aureispira anguillicida sp. nov., isolated from Leptocephalus of Japanese eel Anguilla japonica.</title>
        <authorList>
            <person name="Yuasa K."/>
            <person name="Mekata T."/>
            <person name="Ikunari K."/>
        </authorList>
    </citation>
    <scope>NUCLEOTIDE SEQUENCE</scope>
    <source>
        <strain evidence="1">EL160426</strain>
    </source>
</reference>
<dbReference type="AlphaFoldDB" id="A0A915YB05"/>
<evidence type="ECO:0000313" key="2">
    <source>
        <dbReference type="Proteomes" id="UP001060919"/>
    </source>
</evidence>
<organism evidence="1 2">
    <name type="scientific">Aureispira anguillae</name>
    <dbReference type="NCBI Taxonomy" id="2864201"/>
    <lineage>
        <taxon>Bacteria</taxon>
        <taxon>Pseudomonadati</taxon>
        <taxon>Bacteroidota</taxon>
        <taxon>Saprospiria</taxon>
        <taxon>Saprospirales</taxon>
        <taxon>Saprospiraceae</taxon>
        <taxon>Aureispira</taxon>
    </lineage>
</organism>
<evidence type="ECO:0000313" key="1">
    <source>
        <dbReference type="EMBL" id="BDS09772.1"/>
    </source>
</evidence>
<gene>
    <name evidence="1" type="ORF">AsAng_0004770</name>
</gene>
<dbReference type="Proteomes" id="UP001060919">
    <property type="component" value="Chromosome"/>
</dbReference>
<sequence length="54" mass="6421">MSYLNSSQMFYTPLEHQTQIEVVNWHIKSIGKKKKNFIFKFRLLCSSNLTVLNN</sequence>
<dbReference type="KEGG" id="aup:AsAng_0004770"/>
<name>A0A915YB05_9BACT</name>
<keyword evidence="2" id="KW-1185">Reference proteome</keyword>
<protein>
    <submittedName>
        <fullName evidence="1">Uncharacterized protein</fullName>
    </submittedName>
</protein>